<sequence length="65" mass="8090">MFVFFYVFFEFDEMIAVDASDKAHRFHAKHPVSFVWVRDDGDWVWRWEHGMVWPVRPASEEDWRR</sequence>
<evidence type="ECO:0000313" key="2">
    <source>
        <dbReference type="Proteomes" id="UP000050514"/>
    </source>
</evidence>
<accession>A0A0P6XIH0</accession>
<comment type="caution">
    <text evidence="1">The sequence shown here is derived from an EMBL/GenBank/DDBJ whole genome shotgun (WGS) entry which is preliminary data.</text>
</comment>
<name>A0A0P6XIH0_9CHLR</name>
<dbReference type="Proteomes" id="UP000050514">
    <property type="component" value="Unassembled WGS sequence"/>
</dbReference>
<keyword evidence="2" id="KW-1185">Reference proteome</keyword>
<dbReference type="RefSeq" id="WP_061919043.1">
    <property type="nucleotide sequence ID" value="NZ_DF967971.1"/>
</dbReference>
<gene>
    <name evidence="1" type="ORF">AC812_16490</name>
</gene>
<dbReference type="EMBL" id="LGHJ01000028">
    <property type="protein sequence ID" value="KPL70923.1"/>
    <property type="molecule type" value="Genomic_DNA"/>
</dbReference>
<reference evidence="1 2" key="1">
    <citation type="submission" date="2015-07" db="EMBL/GenBank/DDBJ databases">
        <title>Draft genome of Bellilinea caldifistulae DSM 17877.</title>
        <authorList>
            <person name="Hemp J."/>
            <person name="Ward L.M."/>
            <person name="Pace L.A."/>
            <person name="Fischer W.W."/>
        </authorList>
    </citation>
    <scope>NUCLEOTIDE SEQUENCE [LARGE SCALE GENOMIC DNA]</scope>
    <source>
        <strain evidence="1 2">GOMI-1</strain>
    </source>
</reference>
<organism evidence="1 2">
    <name type="scientific">Bellilinea caldifistulae</name>
    <dbReference type="NCBI Taxonomy" id="360411"/>
    <lineage>
        <taxon>Bacteria</taxon>
        <taxon>Bacillati</taxon>
        <taxon>Chloroflexota</taxon>
        <taxon>Anaerolineae</taxon>
        <taxon>Anaerolineales</taxon>
        <taxon>Anaerolineaceae</taxon>
        <taxon>Bellilinea</taxon>
    </lineage>
</organism>
<evidence type="ECO:0000313" key="1">
    <source>
        <dbReference type="EMBL" id="KPL70923.1"/>
    </source>
</evidence>
<dbReference type="AlphaFoldDB" id="A0A0P6XIH0"/>
<protein>
    <submittedName>
        <fullName evidence="1">Uncharacterized protein</fullName>
    </submittedName>
</protein>
<proteinExistence type="predicted"/>